<keyword evidence="7 11" id="KW-1133">Transmembrane helix</keyword>
<dbReference type="Pfam" id="PF02687">
    <property type="entry name" value="FtsX"/>
    <property type="match status" value="1"/>
</dbReference>
<feature type="transmembrane region" description="Helical" evidence="11">
    <location>
        <begin position="179"/>
        <end position="203"/>
    </location>
</feature>
<dbReference type="Proteomes" id="UP000177785">
    <property type="component" value="Unassembled WGS sequence"/>
</dbReference>
<evidence type="ECO:0000256" key="10">
    <source>
        <dbReference type="PIRNR" id="PIRNR003097"/>
    </source>
</evidence>
<dbReference type="AlphaFoldDB" id="A0A1G2G5P4"/>
<comment type="caution">
    <text evidence="14">The sequence shown here is derived from an EMBL/GenBank/DDBJ whole genome shotgun (WGS) entry which is preliminary data.</text>
</comment>
<feature type="domain" description="FtsX extracellular" evidence="13">
    <location>
        <begin position="59"/>
        <end position="147"/>
    </location>
</feature>
<comment type="subcellular location">
    <subcellularLocation>
        <location evidence="1">Cell membrane</location>
        <topology evidence="1">Multi-pass membrane protein</topology>
    </subcellularLocation>
</comment>
<evidence type="ECO:0000256" key="1">
    <source>
        <dbReference type="ARBA" id="ARBA00004651"/>
    </source>
</evidence>
<evidence type="ECO:0000259" key="12">
    <source>
        <dbReference type="Pfam" id="PF02687"/>
    </source>
</evidence>
<keyword evidence="9 10" id="KW-0131">Cell cycle</keyword>
<evidence type="ECO:0000259" key="13">
    <source>
        <dbReference type="Pfam" id="PF18075"/>
    </source>
</evidence>
<feature type="transmembrane region" description="Helical" evidence="11">
    <location>
        <begin position="21"/>
        <end position="43"/>
    </location>
</feature>
<keyword evidence="5 10" id="KW-0132">Cell division</keyword>
<evidence type="ECO:0000256" key="6">
    <source>
        <dbReference type="ARBA" id="ARBA00022692"/>
    </source>
</evidence>
<protein>
    <recommendedName>
        <fullName evidence="3 10">Cell division protein FtsX</fullName>
    </recommendedName>
</protein>
<dbReference type="GO" id="GO:0005886">
    <property type="term" value="C:plasma membrane"/>
    <property type="evidence" value="ECO:0007669"/>
    <property type="project" value="UniProtKB-SubCell"/>
</dbReference>
<reference evidence="14 15" key="1">
    <citation type="journal article" date="2016" name="Nat. Commun.">
        <title>Thousands of microbial genomes shed light on interconnected biogeochemical processes in an aquifer system.</title>
        <authorList>
            <person name="Anantharaman K."/>
            <person name="Brown C.T."/>
            <person name="Hug L.A."/>
            <person name="Sharon I."/>
            <person name="Castelle C.J."/>
            <person name="Probst A.J."/>
            <person name="Thomas B.C."/>
            <person name="Singh A."/>
            <person name="Wilkins M.J."/>
            <person name="Karaoz U."/>
            <person name="Brodie E.L."/>
            <person name="Williams K.H."/>
            <person name="Hubbard S.S."/>
            <person name="Banfield J.F."/>
        </authorList>
    </citation>
    <scope>NUCLEOTIDE SEQUENCE [LARGE SCALE GENOMIC DNA]</scope>
</reference>
<comment type="similarity">
    <text evidence="2 10">Belongs to the ABC-4 integral membrane protein family. FtsX subfamily.</text>
</comment>
<evidence type="ECO:0000256" key="9">
    <source>
        <dbReference type="ARBA" id="ARBA00023306"/>
    </source>
</evidence>
<proteinExistence type="inferred from homology"/>
<dbReference type="PIRSF" id="PIRSF003097">
    <property type="entry name" value="FtsX"/>
    <property type="match status" value="1"/>
</dbReference>
<dbReference type="STRING" id="1802115.A2756_00805"/>
<evidence type="ECO:0000313" key="14">
    <source>
        <dbReference type="EMBL" id="OGZ45543.1"/>
    </source>
</evidence>
<accession>A0A1G2G5P4</accession>
<evidence type="ECO:0000256" key="3">
    <source>
        <dbReference type="ARBA" id="ARBA00021907"/>
    </source>
</evidence>
<dbReference type="InterPro" id="IPR040690">
    <property type="entry name" value="FtsX_ECD"/>
</dbReference>
<dbReference type="InterPro" id="IPR003838">
    <property type="entry name" value="ABC3_permease_C"/>
</dbReference>
<gene>
    <name evidence="14" type="ORF">A2756_00805</name>
</gene>
<evidence type="ECO:0000256" key="2">
    <source>
        <dbReference type="ARBA" id="ARBA00007379"/>
    </source>
</evidence>
<organism evidence="14 15">
    <name type="scientific">Candidatus Ryanbacteria bacterium RIFCSPHIGHO2_01_FULL_48_27</name>
    <dbReference type="NCBI Taxonomy" id="1802115"/>
    <lineage>
        <taxon>Bacteria</taxon>
        <taxon>Candidatus Ryaniibacteriota</taxon>
    </lineage>
</organism>
<feature type="domain" description="ABC3 transporter permease C-terminal" evidence="12">
    <location>
        <begin position="182"/>
        <end position="302"/>
    </location>
</feature>
<name>A0A1G2G5P4_9BACT</name>
<keyword evidence="8 10" id="KW-0472">Membrane</keyword>
<evidence type="ECO:0000256" key="7">
    <source>
        <dbReference type="ARBA" id="ARBA00022989"/>
    </source>
</evidence>
<dbReference type="GO" id="GO:0051301">
    <property type="term" value="P:cell division"/>
    <property type="evidence" value="ECO:0007669"/>
    <property type="project" value="UniProtKB-KW"/>
</dbReference>
<sequence>MFSVNIKRITKGGFVNFWRNGWVSFATVLVMVLTLFVIGGLILSNVVLTSVIASLEDKVDITVYFRTSAAEPDILAVKDSLTKLGEVESVEYVSRAEALERFKERHKENALITQSLDEVGDNPLGAALNIQAKDPSQYASITTFLEGNILSGILDKVNYRQNQLVIDRLSSVLRASRKVGISISIVLAVIAFLVAFNTIRMAIYTSREEIRVMKLVGASNWYTRGPFLVEGFLHGFLASVIATLTFWPLTFWLGGRIQNFFGGPNLLSYYQGNFFEFFLVLFLAGTMLGVVSSSIAIRRYMRV</sequence>
<evidence type="ECO:0000313" key="15">
    <source>
        <dbReference type="Proteomes" id="UP000177785"/>
    </source>
</evidence>
<keyword evidence="4 10" id="KW-1003">Cell membrane</keyword>
<dbReference type="Pfam" id="PF18075">
    <property type="entry name" value="FtsX_ECD"/>
    <property type="match status" value="1"/>
</dbReference>
<evidence type="ECO:0000256" key="11">
    <source>
        <dbReference type="SAM" id="Phobius"/>
    </source>
</evidence>
<dbReference type="PANTHER" id="PTHR47755">
    <property type="entry name" value="CELL DIVISION PROTEIN FTSX"/>
    <property type="match status" value="1"/>
</dbReference>
<dbReference type="Gene3D" id="3.30.70.3040">
    <property type="match status" value="1"/>
</dbReference>
<dbReference type="PANTHER" id="PTHR47755:SF1">
    <property type="entry name" value="CELL DIVISION PROTEIN FTSX"/>
    <property type="match status" value="1"/>
</dbReference>
<dbReference type="EMBL" id="MHNL01000006">
    <property type="protein sequence ID" value="OGZ45543.1"/>
    <property type="molecule type" value="Genomic_DNA"/>
</dbReference>
<evidence type="ECO:0000256" key="5">
    <source>
        <dbReference type="ARBA" id="ARBA00022618"/>
    </source>
</evidence>
<feature type="transmembrane region" description="Helical" evidence="11">
    <location>
        <begin position="274"/>
        <end position="297"/>
    </location>
</feature>
<keyword evidence="6 11" id="KW-0812">Transmembrane</keyword>
<dbReference type="InterPro" id="IPR004513">
    <property type="entry name" value="FtsX"/>
</dbReference>
<evidence type="ECO:0000256" key="8">
    <source>
        <dbReference type="ARBA" id="ARBA00023136"/>
    </source>
</evidence>
<evidence type="ECO:0000256" key="4">
    <source>
        <dbReference type="ARBA" id="ARBA00022475"/>
    </source>
</evidence>
<feature type="transmembrane region" description="Helical" evidence="11">
    <location>
        <begin position="232"/>
        <end position="254"/>
    </location>
</feature>